<protein>
    <submittedName>
        <fullName evidence="2">DUF397 domain-containing protein</fullName>
    </submittedName>
</protein>
<evidence type="ECO:0000259" key="1">
    <source>
        <dbReference type="Pfam" id="PF04149"/>
    </source>
</evidence>
<accession>A0AAU7QUN0</accession>
<evidence type="ECO:0000313" key="2">
    <source>
        <dbReference type="EMBL" id="XBT79731.1"/>
    </source>
</evidence>
<feature type="domain" description="DUF397" evidence="1">
    <location>
        <begin position="10"/>
        <end position="62"/>
    </location>
</feature>
<dbReference type="EMBL" id="CP157974">
    <property type="protein sequence ID" value="XBT79731.1"/>
    <property type="molecule type" value="Genomic_DNA"/>
</dbReference>
<dbReference type="AlphaFoldDB" id="A0AAU7QUN0"/>
<sequence>MGIQARPIGQWFKSTKSGPNCDNCVEVRFVGGGNVEVRNSRTPDGPVLTFDAGEWDAFNGGAAEGEFALPAHAR</sequence>
<proteinExistence type="predicted"/>
<reference evidence="2" key="1">
    <citation type="submission" date="2024-06" db="EMBL/GenBank/DDBJ databases">
        <title>Micromonospora sp. strain HUAS YX12 genome sequences.</title>
        <authorList>
            <person name="Mo P."/>
        </authorList>
    </citation>
    <scope>NUCLEOTIDE SEQUENCE</scope>
    <source>
        <strain evidence="2">HUAS YX12</strain>
    </source>
</reference>
<dbReference type="Pfam" id="PF04149">
    <property type="entry name" value="DUF397"/>
    <property type="match status" value="1"/>
</dbReference>
<organism evidence="2">
    <name type="scientific">Micromonospora sp. HUAS YX12</name>
    <dbReference type="NCBI Taxonomy" id="3156396"/>
    <lineage>
        <taxon>Bacteria</taxon>
        <taxon>Bacillati</taxon>
        <taxon>Actinomycetota</taxon>
        <taxon>Actinomycetes</taxon>
        <taxon>Micromonosporales</taxon>
        <taxon>Micromonosporaceae</taxon>
        <taxon>Micromonospora</taxon>
    </lineage>
</organism>
<name>A0AAU7QUN0_9ACTN</name>
<dbReference type="RefSeq" id="WP_349876211.1">
    <property type="nucleotide sequence ID" value="NZ_CP157974.1"/>
</dbReference>
<dbReference type="InterPro" id="IPR007278">
    <property type="entry name" value="DUF397"/>
</dbReference>
<gene>
    <name evidence="2" type="ORF">ABIH81_18900</name>
</gene>